<name>A0A1I7CVU9_9BACT</name>
<organism evidence="3 4">
    <name type="scientific">Algoriphagus locisalis</name>
    <dbReference type="NCBI Taxonomy" id="305507"/>
    <lineage>
        <taxon>Bacteria</taxon>
        <taxon>Pseudomonadati</taxon>
        <taxon>Bacteroidota</taxon>
        <taxon>Cytophagia</taxon>
        <taxon>Cytophagales</taxon>
        <taxon>Cyclobacteriaceae</taxon>
        <taxon>Algoriphagus</taxon>
    </lineage>
</organism>
<feature type="domain" description="UspA" evidence="2">
    <location>
        <begin position="74"/>
        <end position="149"/>
    </location>
</feature>
<dbReference type="SUPFAM" id="SSF52402">
    <property type="entry name" value="Adenine nucleotide alpha hydrolases-like"/>
    <property type="match status" value="2"/>
</dbReference>
<sequence>MDRGQDKWSCIKSIVQIGKIRLFKVISFFNMYQKVALAIAFSPRMEALISETKRLVELFESELILIHIGKKTDELEAKLEEILIKTGLDQIKTKLIWKEGKPVKMINEACKEENADLLVAGALKREGFLTYYMGSVGRKIIRKAPCSVLTLIEPKVGSTVFEKIVLNGTQLEITPHVIKVGIDFSKKINAEQVHILNEIKMYGLQMGTASEDSEEEASQTRRQLVQHELTYVEDILKNVDLGKLRPNIKVTGGRWAVELARFCEKIDADLLVVGDDHKLNFFDRIFPHDLEDLLSTLPCNLLIVKN</sequence>
<dbReference type="InterPro" id="IPR006015">
    <property type="entry name" value="Universal_stress_UspA"/>
</dbReference>
<evidence type="ECO:0000256" key="1">
    <source>
        <dbReference type="ARBA" id="ARBA00008791"/>
    </source>
</evidence>
<dbReference type="CDD" id="cd00293">
    <property type="entry name" value="USP-like"/>
    <property type="match status" value="1"/>
</dbReference>
<dbReference type="EMBL" id="FPBF01000005">
    <property type="protein sequence ID" value="SFU03560.1"/>
    <property type="molecule type" value="Genomic_DNA"/>
</dbReference>
<dbReference type="AlphaFoldDB" id="A0A1I7CVU9"/>
<keyword evidence="4" id="KW-1185">Reference proteome</keyword>
<accession>A0A1I7CVU9</accession>
<dbReference type="Pfam" id="PF00582">
    <property type="entry name" value="Usp"/>
    <property type="match status" value="2"/>
</dbReference>
<dbReference type="STRING" id="305507.SAMN04489724_3497"/>
<feature type="domain" description="UspA" evidence="2">
    <location>
        <begin position="180"/>
        <end position="305"/>
    </location>
</feature>
<dbReference type="PRINTS" id="PR01438">
    <property type="entry name" value="UNVRSLSTRESS"/>
</dbReference>
<reference evidence="4" key="1">
    <citation type="submission" date="2016-10" db="EMBL/GenBank/DDBJ databases">
        <authorList>
            <person name="Varghese N."/>
            <person name="Submissions S."/>
        </authorList>
    </citation>
    <scope>NUCLEOTIDE SEQUENCE [LARGE SCALE GENOMIC DNA]</scope>
    <source>
        <strain evidence="4">DSM 23445</strain>
    </source>
</reference>
<dbReference type="PANTHER" id="PTHR46268">
    <property type="entry name" value="STRESS RESPONSE PROTEIN NHAX"/>
    <property type="match status" value="1"/>
</dbReference>
<comment type="similarity">
    <text evidence="1">Belongs to the universal stress protein A family.</text>
</comment>
<evidence type="ECO:0000259" key="2">
    <source>
        <dbReference type="Pfam" id="PF00582"/>
    </source>
</evidence>
<dbReference type="InterPro" id="IPR006016">
    <property type="entry name" value="UspA"/>
</dbReference>
<dbReference type="InterPro" id="IPR014729">
    <property type="entry name" value="Rossmann-like_a/b/a_fold"/>
</dbReference>
<dbReference type="PANTHER" id="PTHR46268:SF6">
    <property type="entry name" value="UNIVERSAL STRESS PROTEIN UP12"/>
    <property type="match status" value="1"/>
</dbReference>
<proteinExistence type="inferred from homology"/>
<dbReference type="Gene3D" id="3.40.50.620">
    <property type="entry name" value="HUPs"/>
    <property type="match status" value="2"/>
</dbReference>
<evidence type="ECO:0000313" key="4">
    <source>
        <dbReference type="Proteomes" id="UP000199673"/>
    </source>
</evidence>
<dbReference type="Proteomes" id="UP000199673">
    <property type="component" value="Unassembled WGS sequence"/>
</dbReference>
<evidence type="ECO:0000313" key="3">
    <source>
        <dbReference type="EMBL" id="SFU03560.1"/>
    </source>
</evidence>
<protein>
    <submittedName>
        <fullName evidence="3">Nucleotide-binding universal stress protein, UspA family</fullName>
    </submittedName>
</protein>
<gene>
    <name evidence="3" type="ORF">SAMN04489724_3497</name>
</gene>